<name>O28680_ARCFU</name>
<keyword evidence="5" id="KW-0627">Porphyrin biosynthesis</keyword>
<keyword evidence="4" id="KW-0520">NAD</keyword>
<dbReference type="HOGENOM" id="CLU_011276_8_2_2"/>
<dbReference type="Pfam" id="PF13241">
    <property type="entry name" value="NAD_binding_7"/>
    <property type="match status" value="1"/>
</dbReference>
<comment type="pathway">
    <text evidence="1">Porphyrin-containing compound metabolism; siroheme biosynthesis; sirohydrochlorin from precorrin-2: step 1/1.</text>
</comment>
<dbReference type="PhylomeDB" id="O28680"/>
<reference evidence="7 8" key="1">
    <citation type="journal article" date="1997" name="Nature">
        <title>The complete genome sequence of the hyperthermophilic, sulphate-reducing archaeon Archaeoglobus fulgidus.</title>
        <authorList>
            <person name="Klenk H.P."/>
            <person name="Clayton R.A."/>
            <person name="Tomb J."/>
            <person name="White O."/>
            <person name="Nelson K.E."/>
            <person name="Ketchum K.A."/>
            <person name="Dodson R.J."/>
            <person name="Gwinn M."/>
            <person name="Hickey E.K."/>
            <person name="Peterson J.D."/>
            <person name="Richardson D.L."/>
            <person name="Kerlavage A.R."/>
            <person name="Graham D.E."/>
            <person name="Kyrpides N.C."/>
            <person name="Fleischmann R.D."/>
            <person name="Quackenbush J."/>
            <person name="Lee N.H."/>
            <person name="Sutton G.G."/>
            <person name="Gill S."/>
            <person name="Kirkness E.F."/>
            <person name="Dougherty B.A."/>
            <person name="McKenney K."/>
            <person name="Adams M.D."/>
            <person name="Loftus B."/>
            <person name="Peterson S."/>
            <person name="Reich C.I."/>
            <person name="McNeil L.K."/>
            <person name="Badger J.H."/>
            <person name="Glodek A."/>
            <person name="Zhou L."/>
            <person name="Overbeek R."/>
            <person name="Gocayne J.D."/>
            <person name="Weidman J.F."/>
            <person name="McDonald L."/>
            <person name="Utterback T."/>
            <person name="Cotton M.D."/>
            <person name="Spriggs T."/>
            <person name="Artiach P."/>
            <person name="Kaine B.P."/>
            <person name="Sykes S.M."/>
            <person name="Sadow P.W."/>
            <person name="D'Andrea K.P."/>
            <person name="Bowman C."/>
            <person name="Fujii C."/>
            <person name="Garland S.A."/>
            <person name="Mason T.M."/>
            <person name="Olsen G.J."/>
            <person name="Fraser C.M."/>
            <person name="Smith H.O."/>
            <person name="Woese C.R."/>
            <person name="Venter J.C."/>
        </authorList>
    </citation>
    <scope>NUCLEOTIDE SEQUENCE [LARGE SCALE GENOMIC DNA]</scope>
    <source>
        <strain evidence="8">ATCC 49558 / DSM 4304 / JCM 9628 / NBRC 100126 / VC-16</strain>
    </source>
</reference>
<dbReference type="InterPro" id="IPR028161">
    <property type="entry name" value="Met8-like"/>
</dbReference>
<dbReference type="eggNOG" id="arCOG01044">
    <property type="taxonomic scope" value="Archaea"/>
</dbReference>
<evidence type="ECO:0000256" key="5">
    <source>
        <dbReference type="ARBA" id="ARBA00023244"/>
    </source>
</evidence>
<dbReference type="EMBL" id="AE000782">
    <property type="protein sequence ID" value="AAB89653.1"/>
    <property type="molecule type" value="Genomic_DNA"/>
</dbReference>
<evidence type="ECO:0000256" key="3">
    <source>
        <dbReference type="ARBA" id="ARBA00023002"/>
    </source>
</evidence>
<evidence type="ECO:0000256" key="1">
    <source>
        <dbReference type="ARBA" id="ARBA00005010"/>
    </source>
</evidence>
<dbReference type="Gene3D" id="3.40.50.720">
    <property type="entry name" value="NAD(P)-binding Rossmann-like Domain"/>
    <property type="match status" value="1"/>
</dbReference>
<keyword evidence="3" id="KW-0560">Oxidoreductase</keyword>
<dbReference type="PANTHER" id="PTHR35330">
    <property type="entry name" value="SIROHEME BIOSYNTHESIS PROTEIN MET8"/>
    <property type="match status" value="1"/>
</dbReference>
<sequence length="251" mass="28277">MGTAVSWWGKYFKPHNSLYNSMRIPLYIEFSGKKVAVIGGGGVGTLRAKKFVEVGADVTVFSKEFSDELRMMFERGEVKLVEASAEELDFESIARNFDLIVVAIGSKEFNDKIIEVASKYRAMVNLANDAVKTEVVVPFEGGKEGIRFAVTTEGKSGVVARKVRDLFQEALEGREDLITFLEAMDYLKSYMKSNNVPVELRMRLYPIVSKDETFLELVNAGRVEEAKKLVERIVQDYVSGRRKAEEEGIQF</sequence>
<dbReference type="InterPro" id="IPR029752">
    <property type="entry name" value="D-isomer_DH_CS1"/>
</dbReference>
<dbReference type="InterPro" id="IPR036291">
    <property type="entry name" value="NAD(P)-bd_dom_sf"/>
</dbReference>
<dbReference type="GO" id="GO:0004325">
    <property type="term" value="F:ferrochelatase activity"/>
    <property type="evidence" value="ECO:0007669"/>
    <property type="project" value="InterPro"/>
</dbReference>
<dbReference type="PaxDb" id="224325-AF_1592"/>
<dbReference type="EC" id="1.3.1.76" evidence="2"/>
<dbReference type="InterPro" id="IPR006367">
    <property type="entry name" value="Sirohaem_synthase_N"/>
</dbReference>
<dbReference type="Proteomes" id="UP000002199">
    <property type="component" value="Chromosome"/>
</dbReference>
<dbReference type="EnsemblBacteria" id="AAB89653">
    <property type="protein sequence ID" value="AAB89653"/>
    <property type="gene ID" value="AF_1592"/>
</dbReference>
<evidence type="ECO:0000256" key="4">
    <source>
        <dbReference type="ARBA" id="ARBA00023027"/>
    </source>
</evidence>
<evidence type="ECO:0000256" key="2">
    <source>
        <dbReference type="ARBA" id="ARBA00012400"/>
    </source>
</evidence>
<evidence type="ECO:0000256" key="6">
    <source>
        <dbReference type="ARBA" id="ARBA00047561"/>
    </source>
</evidence>
<dbReference type="PIR" id="G69448">
    <property type="entry name" value="G69448"/>
</dbReference>
<dbReference type="NCBIfam" id="TIGR01470">
    <property type="entry name" value="cysG_Nterm"/>
    <property type="match status" value="1"/>
</dbReference>
<dbReference type="AlphaFoldDB" id="O28680"/>
<protein>
    <recommendedName>
        <fullName evidence="2">precorrin-2 dehydrogenase</fullName>
        <ecNumber evidence="2">1.3.1.76</ecNumber>
    </recommendedName>
</protein>
<keyword evidence="8" id="KW-1185">Reference proteome</keyword>
<dbReference type="SUPFAM" id="SSF51735">
    <property type="entry name" value="NAD(P)-binding Rossmann-fold domains"/>
    <property type="match status" value="1"/>
</dbReference>
<gene>
    <name evidence="7" type="ordered locus">AF_1592</name>
</gene>
<dbReference type="GO" id="GO:0019354">
    <property type="term" value="P:siroheme biosynthetic process"/>
    <property type="evidence" value="ECO:0007669"/>
    <property type="project" value="UniProtKB-UniPathway"/>
</dbReference>
<proteinExistence type="predicted"/>
<organism evidence="7 8">
    <name type="scientific">Archaeoglobus fulgidus (strain ATCC 49558 / DSM 4304 / JCM 9628 / NBRC 100126 / VC-16)</name>
    <dbReference type="NCBI Taxonomy" id="224325"/>
    <lineage>
        <taxon>Archaea</taxon>
        <taxon>Methanobacteriati</taxon>
        <taxon>Methanobacteriota</taxon>
        <taxon>Archaeoglobi</taxon>
        <taxon>Archaeoglobales</taxon>
        <taxon>Archaeoglobaceae</taxon>
        <taxon>Archaeoglobus</taxon>
    </lineage>
</organism>
<evidence type="ECO:0000313" key="8">
    <source>
        <dbReference type="Proteomes" id="UP000002199"/>
    </source>
</evidence>
<dbReference type="GO" id="GO:0043115">
    <property type="term" value="F:precorrin-2 dehydrogenase activity"/>
    <property type="evidence" value="ECO:0007669"/>
    <property type="project" value="UniProtKB-EC"/>
</dbReference>
<comment type="catalytic activity">
    <reaction evidence="6">
        <text>precorrin-2 + NAD(+) = sirohydrochlorin + NADH + 2 H(+)</text>
        <dbReference type="Rhea" id="RHEA:15613"/>
        <dbReference type="ChEBI" id="CHEBI:15378"/>
        <dbReference type="ChEBI" id="CHEBI:57540"/>
        <dbReference type="ChEBI" id="CHEBI:57945"/>
        <dbReference type="ChEBI" id="CHEBI:58351"/>
        <dbReference type="ChEBI" id="CHEBI:58827"/>
        <dbReference type="EC" id="1.3.1.76"/>
    </reaction>
</comment>
<dbReference type="PROSITE" id="PS00065">
    <property type="entry name" value="D_2_HYDROXYACID_DH_1"/>
    <property type="match status" value="1"/>
</dbReference>
<evidence type="ECO:0000313" key="7">
    <source>
        <dbReference type="EMBL" id="AAB89653.1"/>
    </source>
</evidence>
<accession>O28680</accession>
<dbReference type="UniPathway" id="UPA00262">
    <property type="reaction ID" value="UER00222"/>
</dbReference>
<dbReference type="KEGG" id="afu:AF_1592"/>
<dbReference type="STRING" id="224325.AF_1592"/>
<dbReference type="PANTHER" id="PTHR35330:SF1">
    <property type="entry name" value="SIROHEME BIOSYNTHESIS PROTEIN MET8"/>
    <property type="match status" value="1"/>
</dbReference>
<dbReference type="SUPFAM" id="SSF75615">
    <property type="entry name" value="Siroheme synthase middle domains-like"/>
    <property type="match status" value="1"/>
</dbReference>